<dbReference type="GO" id="GO:0019546">
    <property type="term" value="P:L-arginine deiminase pathway"/>
    <property type="evidence" value="ECO:0007669"/>
    <property type="project" value="TreeGrafter"/>
</dbReference>
<evidence type="ECO:0000313" key="11">
    <source>
        <dbReference type="EMBL" id="RSU02694.1"/>
    </source>
</evidence>
<dbReference type="Gene3D" id="3.40.1160.10">
    <property type="entry name" value="Acetylglutamate kinase-like"/>
    <property type="match status" value="1"/>
</dbReference>
<evidence type="ECO:0000259" key="10">
    <source>
        <dbReference type="Pfam" id="PF00696"/>
    </source>
</evidence>
<dbReference type="NCBIfam" id="TIGR00746">
    <property type="entry name" value="arcC"/>
    <property type="match status" value="1"/>
</dbReference>
<proteinExistence type="inferred from homology"/>
<dbReference type="CDD" id="cd04235">
    <property type="entry name" value="AAK_CK"/>
    <property type="match status" value="1"/>
</dbReference>
<keyword evidence="12" id="KW-1185">Reference proteome</keyword>
<evidence type="ECO:0000313" key="12">
    <source>
        <dbReference type="Proteomes" id="UP000288197"/>
    </source>
</evidence>
<dbReference type="SUPFAM" id="SSF53633">
    <property type="entry name" value="Carbamate kinase-like"/>
    <property type="match status" value="1"/>
</dbReference>
<keyword evidence="6 9" id="KW-0418">Kinase</keyword>
<organism evidence="11 12">
    <name type="scientific">Vagococcus fluvialis</name>
    <dbReference type="NCBI Taxonomy" id="2738"/>
    <lineage>
        <taxon>Bacteria</taxon>
        <taxon>Bacillati</taxon>
        <taxon>Bacillota</taxon>
        <taxon>Bacilli</taxon>
        <taxon>Lactobacillales</taxon>
        <taxon>Enterococcaceae</taxon>
        <taxon>Vagococcus</taxon>
    </lineage>
</organism>
<evidence type="ECO:0000256" key="7">
    <source>
        <dbReference type="ARBA" id="ARBA00048467"/>
    </source>
</evidence>
<dbReference type="InterPro" id="IPR003964">
    <property type="entry name" value="Carb_kinase"/>
</dbReference>
<dbReference type="OrthoDB" id="9766717at2"/>
<comment type="similarity">
    <text evidence="2 9">Belongs to the carbamate kinase family.</text>
</comment>
<dbReference type="NCBIfam" id="NF009007">
    <property type="entry name" value="PRK12352.1"/>
    <property type="match status" value="1"/>
</dbReference>
<evidence type="ECO:0000256" key="6">
    <source>
        <dbReference type="ARBA" id="ARBA00022777"/>
    </source>
</evidence>
<evidence type="ECO:0000256" key="9">
    <source>
        <dbReference type="PIRNR" id="PIRNR000723"/>
    </source>
</evidence>
<dbReference type="FunFam" id="3.40.1160.10:FF:000007">
    <property type="entry name" value="Carbamate kinase"/>
    <property type="match status" value="1"/>
</dbReference>
<evidence type="ECO:0000256" key="2">
    <source>
        <dbReference type="ARBA" id="ARBA00011066"/>
    </source>
</evidence>
<keyword evidence="5 9" id="KW-0808">Transferase</keyword>
<name>A0A369AY62_9ENTE</name>
<gene>
    <name evidence="11" type="ORF">CBF32_05355</name>
</gene>
<reference evidence="11 12" key="1">
    <citation type="submission" date="2017-05" db="EMBL/GenBank/DDBJ databases">
        <title>Vagococcus spp. assemblies.</title>
        <authorList>
            <person name="Gulvik C.A."/>
        </authorList>
    </citation>
    <scope>NUCLEOTIDE SEQUENCE [LARGE SCALE GENOMIC DNA]</scope>
    <source>
        <strain evidence="11 12">NCFB 2497</strain>
    </source>
</reference>
<comment type="caution">
    <text evidence="11">The sequence shown here is derived from an EMBL/GenBank/DDBJ whole genome shotgun (WGS) entry which is preliminary data.</text>
</comment>
<comment type="pathway">
    <text evidence="1">Metabolic intermediate metabolism; carbamoyl phosphate degradation; CO(2) and NH(3) from carbamoyl phosphate: step 1/1.</text>
</comment>
<evidence type="ECO:0000256" key="8">
    <source>
        <dbReference type="NCBIfam" id="TIGR00746"/>
    </source>
</evidence>
<dbReference type="GO" id="GO:0005829">
    <property type="term" value="C:cytosol"/>
    <property type="evidence" value="ECO:0007669"/>
    <property type="project" value="TreeGrafter"/>
</dbReference>
<feature type="domain" description="Aspartate/glutamate/uridylate kinase" evidence="10">
    <location>
        <begin position="5"/>
        <end position="287"/>
    </location>
</feature>
<accession>A0A369AY62</accession>
<dbReference type="GeneID" id="63146071"/>
<dbReference type="Proteomes" id="UP000288197">
    <property type="component" value="Unassembled WGS sequence"/>
</dbReference>
<dbReference type="PANTHER" id="PTHR30409:SF1">
    <property type="entry name" value="CARBAMATE KINASE-RELATED"/>
    <property type="match status" value="1"/>
</dbReference>
<dbReference type="GO" id="GO:0008804">
    <property type="term" value="F:carbamate kinase activity"/>
    <property type="evidence" value="ECO:0007669"/>
    <property type="project" value="UniProtKB-UniRule"/>
</dbReference>
<dbReference type="AlphaFoldDB" id="A0A369AY62"/>
<evidence type="ECO:0000256" key="5">
    <source>
        <dbReference type="ARBA" id="ARBA00022679"/>
    </source>
</evidence>
<dbReference type="Pfam" id="PF00696">
    <property type="entry name" value="AA_kinase"/>
    <property type="match status" value="1"/>
</dbReference>
<dbReference type="EMBL" id="NGJX01000004">
    <property type="protein sequence ID" value="RSU02694.1"/>
    <property type="molecule type" value="Genomic_DNA"/>
</dbReference>
<dbReference type="InterPro" id="IPR036393">
    <property type="entry name" value="AceGlu_kinase-like_sf"/>
</dbReference>
<dbReference type="PRINTS" id="PR01469">
    <property type="entry name" value="CARBMTKINASE"/>
</dbReference>
<keyword evidence="4" id="KW-0056">Arginine metabolism</keyword>
<dbReference type="RefSeq" id="WP_114289275.1">
    <property type="nucleotide sequence ID" value="NZ_CP081461.1"/>
</dbReference>
<comment type="catalytic activity">
    <reaction evidence="7">
        <text>hydrogencarbonate + NH4(+) + ATP = carbamoyl phosphate + ADP + H2O + H(+)</text>
        <dbReference type="Rhea" id="RHEA:10152"/>
        <dbReference type="ChEBI" id="CHEBI:15377"/>
        <dbReference type="ChEBI" id="CHEBI:15378"/>
        <dbReference type="ChEBI" id="CHEBI:17544"/>
        <dbReference type="ChEBI" id="CHEBI:28938"/>
        <dbReference type="ChEBI" id="CHEBI:30616"/>
        <dbReference type="ChEBI" id="CHEBI:58228"/>
        <dbReference type="ChEBI" id="CHEBI:456216"/>
        <dbReference type="EC" id="2.7.2.2"/>
    </reaction>
</comment>
<evidence type="ECO:0000256" key="3">
    <source>
        <dbReference type="ARBA" id="ARBA00013070"/>
    </source>
</evidence>
<dbReference type="InterPro" id="IPR001048">
    <property type="entry name" value="Asp/Glu/Uridylate_kinase"/>
</dbReference>
<sequence length="308" mass="33574">MDKINRVVIALGGNAILKPGQKGTFDEQKENIEISVDSIGAMIEEGFKLAIVHGNGPQVGQLLQRNELCKDSVPAQPFASVSAQSQGYIGHMIQESIKNRFPEKEVVTILSMTEVDEKDPAFSNPMKPIGLFYTKEEAEEFEEQGIVMGEDSGRGYRRLVPSPKPKEIVERKTIAKLLEMDTIVITSGGGGVPVIKRDGLYVGQDAVIDKDLAALSLASDINADVLMILTDVDNVYINYGKNNQEKLEHITVAQLEKYYEEGQFAEGSMGPKVKACIDFAKEGKTAIISSLENGLLALKGEKGTIVTK</sequence>
<dbReference type="PANTHER" id="PTHR30409">
    <property type="entry name" value="CARBAMATE KINASE"/>
    <property type="match status" value="1"/>
</dbReference>
<dbReference type="UniPathway" id="UPA00996">
    <property type="reaction ID" value="UER00366"/>
</dbReference>
<evidence type="ECO:0000256" key="1">
    <source>
        <dbReference type="ARBA" id="ARBA00005118"/>
    </source>
</evidence>
<protein>
    <recommendedName>
        <fullName evidence="3 8">Carbamate kinase</fullName>
    </recommendedName>
</protein>
<dbReference type="PIRSF" id="PIRSF000723">
    <property type="entry name" value="Carbamate_kin"/>
    <property type="match status" value="1"/>
</dbReference>
<evidence type="ECO:0000256" key="4">
    <source>
        <dbReference type="ARBA" id="ARBA00022503"/>
    </source>
</evidence>